<evidence type="ECO:0000313" key="3">
    <source>
        <dbReference type="EMBL" id="KAK8763160.1"/>
    </source>
</evidence>
<comment type="caution">
    <text evidence="3">The sequence shown here is derived from an EMBL/GenBank/DDBJ whole genome shotgun (WGS) entry which is preliminary data.</text>
</comment>
<proteinExistence type="predicted"/>
<organism evidence="3 4">
    <name type="scientific">Amblyomma americanum</name>
    <name type="common">Lone star tick</name>
    <dbReference type="NCBI Taxonomy" id="6943"/>
    <lineage>
        <taxon>Eukaryota</taxon>
        <taxon>Metazoa</taxon>
        <taxon>Ecdysozoa</taxon>
        <taxon>Arthropoda</taxon>
        <taxon>Chelicerata</taxon>
        <taxon>Arachnida</taxon>
        <taxon>Acari</taxon>
        <taxon>Parasitiformes</taxon>
        <taxon>Ixodida</taxon>
        <taxon>Ixodoidea</taxon>
        <taxon>Ixodidae</taxon>
        <taxon>Amblyomminae</taxon>
        <taxon>Amblyomma</taxon>
    </lineage>
</organism>
<feature type="compositionally biased region" description="Polar residues" evidence="1">
    <location>
        <begin position="98"/>
        <end position="111"/>
    </location>
</feature>
<dbReference type="InterPro" id="IPR044822">
    <property type="entry name" value="Myb_DNA-bind_4"/>
</dbReference>
<accession>A0AAQ4DL20</accession>
<protein>
    <recommendedName>
        <fullName evidence="2">Myb/SANT-like DNA-binding domain-containing protein</fullName>
    </recommendedName>
</protein>
<feature type="region of interest" description="Disordered" evidence="1">
    <location>
        <begin position="98"/>
        <end position="155"/>
    </location>
</feature>
<evidence type="ECO:0000256" key="1">
    <source>
        <dbReference type="SAM" id="MobiDB-lite"/>
    </source>
</evidence>
<keyword evidence="4" id="KW-1185">Reference proteome</keyword>
<gene>
    <name evidence="3" type="ORF">V5799_034227</name>
</gene>
<dbReference type="Pfam" id="PF13837">
    <property type="entry name" value="Myb_DNA-bind_4"/>
    <property type="match status" value="1"/>
</dbReference>
<dbReference type="Proteomes" id="UP001321473">
    <property type="component" value="Unassembled WGS sequence"/>
</dbReference>
<evidence type="ECO:0000313" key="4">
    <source>
        <dbReference type="Proteomes" id="UP001321473"/>
    </source>
</evidence>
<dbReference type="AlphaFoldDB" id="A0AAQ4DL20"/>
<feature type="domain" description="Myb/SANT-like DNA-binding" evidence="2">
    <location>
        <begin position="13"/>
        <end position="71"/>
    </location>
</feature>
<dbReference type="EMBL" id="JARKHS020029550">
    <property type="protein sequence ID" value="KAK8763160.1"/>
    <property type="molecule type" value="Genomic_DNA"/>
</dbReference>
<sequence>MKALMGKKGGFRTKKMLWQALADAINEEFGSDISPLQVENKWKTLERAYKRTKERNSSSGHSRVTFEFEEELAGVLEKQHHITPTILLAPGRVIEPRNCSTLSETSTGEQSTSHDVDQIASPHQDPSPPHVTEEVPPQRGQSFPKSGKRTKEKNNVETLIQLLAEAKKDRAERAEKKLALLERLVAAVEGQAPKSSE</sequence>
<evidence type="ECO:0000259" key="2">
    <source>
        <dbReference type="Pfam" id="PF13837"/>
    </source>
</evidence>
<reference evidence="3 4" key="1">
    <citation type="journal article" date="2023" name="Arcadia Sci">
        <title>De novo assembly of a long-read Amblyomma americanum tick genome.</title>
        <authorList>
            <person name="Chou S."/>
            <person name="Poskanzer K.E."/>
            <person name="Rollins M."/>
            <person name="Thuy-Boun P.S."/>
        </authorList>
    </citation>
    <scope>NUCLEOTIDE SEQUENCE [LARGE SCALE GENOMIC DNA]</scope>
    <source>
        <strain evidence="3">F_SG_1</strain>
        <tissue evidence="3">Salivary glands</tissue>
    </source>
</reference>
<name>A0AAQ4DL20_AMBAM</name>